<reference evidence="2" key="4">
    <citation type="submission" date="2023-07" db="EMBL/GenBank/DDBJ databases">
        <authorList>
            <person name="Myburg A.A."/>
            <person name="Grattapaglia D."/>
            <person name="Tuskan G.A."/>
            <person name="Hellsten U."/>
            <person name="Hayes R.D."/>
            <person name="Grimwood J."/>
            <person name="Jenkins J."/>
            <person name="Lindquist E."/>
            <person name="Tice H."/>
            <person name="Bauer D."/>
            <person name="Goodstein D.M."/>
            <person name="Dubchak I."/>
            <person name="Poliakov A."/>
            <person name="Mizrachi E."/>
            <person name="Kullan A.R."/>
            <person name="Hussey S.G."/>
            <person name="Pinard D."/>
            <person name="Van D.M."/>
            <person name="Singh P."/>
            <person name="Van J.I."/>
            <person name="Silva-Junior O.B."/>
            <person name="Togawa R.C."/>
            <person name="Pappas M.R."/>
            <person name="Faria D.A."/>
            <person name="Sansaloni C.P."/>
            <person name="Petroli C.D."/>
            <person name="Yang X."/>
            <person name="Ranjan P."/>
            <person name="Tschaplinski T.J."/>
            <person name="Ye C.Y."/>
            <person name="Li T."/>
            <person name="Sterck L."/>
            <person name="Vanneste K."/>
            <person name="Murat F."/>
            <person name="Soler M."/>
            <person name="Clemente H.S."/>
            <person name="Saidi N."/>
            <person name="Cassan-Wang H."/>
            <person name="Dunand C."/>
            <person name="Hefer C.A."/>
            <person name="Bornberg-Bauer E."/>
            <person name="Kersting A.R."/>
            <person name="Vining K."/>
            <person name="Amarasinghe V."/>
            <person name="Ranik M."/>
            <person name="Naithani S."/>
            <person name="Elser J."/>
            <person name="Boyd A.E."/>
            <person name="Liston A."/>
            <person name="Spatafora J.W."/>
            <person name="Dharmwardhana P."/>
            <person name="Raja R."/>
            <person name="Sullivan C."/>
            <person name="Romanel E."/>
            <person name="Alves-Ferreira M."/>
            <person name="Kulheim C."/>
            <person name="Foley W."/>
            <person name="Carocha V."/>
            <person name="Paiva J."/>
            <person name="Kudrna D."/>
            <person name="Brommonschenkel S.H."/>
            <person name="Pasquali G."/>
            <person name="Byrne M."/>
            <person name="Rigault P."/>
            <person name="Tibbits J."/>
            <person name="Spokevicius A."/>
            <person name="Jones R.C."/>
            <person name="Steane D.A."/>
            <person name="Vaillancourt R.E."/>
            <person name="Potts B.M."/>
            <person name="Joubert F."/>
            <person name="Barry K."/>
            <person name="Pappas G.J."/>
            <person name="Strauss S.H."/>
            <person name="Jaiswal P."/>
            <person name="Grima-Pettenati J."/>
            <person name="Salse J."/>
            <person name="Van D.P."/>
            <person name="Rokhsar D.S."/>
            <person name="Schmutz J."/>
        </authorList>
    </citation>
    <scope>NUCLEOTIDE SEQUENCE</scope>
    <source>
        <tissue evidence="2">Leaf extractions</tissue>
    </source>
</reference>
<dbReference type="AlphaFoldDB" id="A0A058ZV34"/>
<evidence type="ECO:0000313" key="2">
    <source>
        <dbReference type="EMBL" id="KAK2632448.1"/>
    </source>
</evidence>
<dbReference type="STRING" id="71139.A0A058ZV34"/>
<name>A0A058ZV34_EUCGR</name>
<evidence type="ECO:0000313" key="4">
    <source>
        <dbReference type="Proteomes" id="UP000030711"/>
    </source>
</evidence>
<dbReference type="EMBL" id="MU848489">
    <property type="protein sequence ID" value="KAK2632448.1"/>
    <property type="molecule type" value="Genomic_DNA"/>
</dbReference>
<dbReference type="InParanoid" id="A0A058ZV34"/>
<sequence>MKTIAEKKPPLVPSKLRPPLRRITNFLPPPSPSYRTVSKGPTLAIDKENIARPGAAANSRSLMKPRRISIATGRAPPSTGQFSEPAIICKGPTEGSVFQTFLPNAWIEGSIGNDAVAMKTSSKFMGSPPTQQVGSWKPKHPTVVALQRSRSSGVHSSGEG</sequence>
<gene>
    <name evidence="3" type="ORF">EUGRSUZ_L01545</name>
</gene>
<dbReference type="EMBL" id="KK199005">
    <property type="protein sequence ID" value="KCW44880.1"/>
    <property type="molecule type" value="Genomic_DNA"/>
</dbReference>
<feature type="region of interest" description="Disordered" evidence="1">
    <location>
        <begin position="1"/>
        <end position="41"/>
    </location>
</feature>
<dbReference type="Gramene" id="KCW44880">
    <property type="protein sequence ID" value="KCW44880"/>
    <property type="gene ID" value="EUGRSUZ_L01545"/>
</dbReference>
<organism evidence="3">
    <name type="scientific">Eucalyptus grandis</name>
    <name type="common">Flooded gum</name>
    <dbReference type="NCBI Taxonomy" id="71139"/>
    <lineage>
        <taxon>Eukaryota</taxon>
        <taxon>Viridiplantae</taxon>
        <taxon>Streptophyta</taxon>
        <taxon>Embryophyta</taxon>
        <taxon>Tracheophyta</taxon>
        <taxon>Spermatophyta</taxon>
        <taxon>Magnoliopsida</taxon>
        <taxon>eudicotyledons</taxon>
        <taxon>Gunneridae</taxon>
        <taxon>Pentapetalae</taxon>
        <taxon>rosids</taxon>
        <taxon>malvids</taxon>
        <taxon>Myrtales</taxon>
        <taxon>Myrtaceae</taxon>
        <taxon>Myrtoideae</taxon>
        <taxon>Eucalypteae</taxon>
        <taxon>Eucalyptus</taxon>
    </lineage>
</organism>
<evidence type="ECO:0000313" key="3">
    <source>
        <dbReference type="EMBL" id="KCW44880.1"/>
    </source>
</evidence>
<reference evidence="3" key="1">
    <citation type="submission" date="2013-07" db="EMBL/GenBank/DDBJ databases">
        <title>The genome of Eucalyptus grandis.</title>
        <authorList>
            <person name="Schmutz J."/>
            <person name="Hayes R."/>
            <person name="Myburg A."/>
            <person name="Tuskan G."/>
            <person name="Grattapaglia D."/>
            <person name="Rokhsar D.S."/>
        </authorList>
    </citation>
    <scope>NUCLEOTIDE SEQUENCE</scope>
    <source>
        <tissue evidence="3">Leaf extractions</tissue>
    </source>
</reference>
<protein>
    <submittedName>
        <fullName evidence="3">Uncharacterized protein</fullName>
    </submittedName>
</protein>
<reference evidence="2" key="3">
    <citation type="submission" date="2023-04" db="EMBL/GenBank/DDBJ databases">
        <title>WGS assembly of Eucalyptus grandis.</title>
        <authorList>
            <person name="Myburg A."/>
            <person name="Grattapaglia D."/>
            <person name="Tuskan G."/>
            <person name="Hellsten U."/>
            <person name="Hayes R."/>
            <person name="Grimwood J."/>
            <person name="Jenkins J."/>
            <person name="Lindquist E."/>
            <person name="Tice H."/>
            <person name="Bauer D."/>
            <person name="Goodstein D."/>
            <person name="Dubchak I."/>
            <person name="Poliakov A."/>
            <person name="Mizrachi E."/>
            <person name="Kullan A."/>
            <person name="Hussey S."/>
            <person name="Pinard D."/>
            <person name="Van D."/>
            <person name="Singh P."/>
            <person name="Van J."/>
            <person name="Silva-Junior O."/>
            <person name="Togawa R."/>
            <person name="Pappas M."/>
            <person name="Faria D."/>
            <person name="Sansaloni C."/>
            <person name="Petroli C."/>
            <person name="Yang X."/>
            <person name="Ranjan P."/>
            <person name="Tschaplinski T."/>
            <person name="Ye C."/>
            <person name="Li T."/>
            <person name="Sterck L."/>
            <person name="Vanneste K."/>
            <person name="Murat F."/>
            <person name="Soler M."/>
            <person name="Clemente H."/>
            <person name="Saidi N."/>
            <person name="Cassan-Wang H."/>
            <person name="Dunand C."/>
            <person name="Hefer C."/>
            <person name="Bornberg-Bauer E."/>
            <person name="Kersting A."/>
            <person name="Vining K."/>
            <person name="Amarasinghe V."/>
            <person name="Ranik M."/>
            <person name="Naithani S."/>
            <person name="Elser J."/>
            <person name="Boyd A."/>
            <person name="Liston A."/>
            <person name="Spatafora J."/>
            <person name="Dharmwardhana P."/>
            <person name="Raja R."/>
            <person name="Sullivan C."/>
            <person name="Romanel E."/>
            <person name="Alves-Ferreira M."/>
            <person name="Kulheim C."/>
            <person name="Foley W."/>
            <person name="Carocha V."/>
            <person name="Paiva J."/>
            <person name="Kudrna D."/>
            <person name="Brommonschenkel S."/>
            <person name="Pasquali G."/>
            <person name="Byrne M."/>
            <person name="Rigault P."/>
            <person name="Tibbits J."/>
            <person name="Spokevicius A."/>
            <person name="Jones R."/>
            <person name="Steane D."/>
            <person name="Vaillancourt R."/>
            <person name="Potts B."/>
            <person name="Joubert F."/>
            <person name="Barry K."/>
            <person name="Pappas G."/>
            <person name="Strauss S."/>
            <person name="Jaiswal P."/>
            <person name="Grima-Pettenati J."/>
            <person name="Salse J."/>
            <person name="Van D."/>
            <person name="Rokhsar D."/>
            <person name="Schmutz J."/>
        </authorList>
    </citation>
    <scope>NUCLEOTIDE SEQUENCE</scope>
    <source>
        <tissue evidence="2">Leaf extractions</tissue>
    </source>
</reference>
<evidence type="ECO:0000256" key="1">
    <source>
        <dbReference type="SAM" id="MobiDB-lite"/>
    </source>
</evidence>
<dbReference type="Proteomes" id="UP000030711">
    <property type="component" value="Unassembled WGS sequence"/>
</dbReference>
<proteinExistence type="predicted"/>
<keyword evidence="4" id="KW-1185">Reference proteome</keyword>
<reference evidence="2" key="2">
    <citation type="journal article" date="2014" name="Nature">
        <title>The genome of Eucalyptus grandis.</title>
        <authorList>
            <person name="Myburg A.A."/>
            <person name="Grattapaglia D."/>
            <person name="Tuskan G.A."/>
            <person name="Hellsten U."/>
            <person name="Hayes R.D."/>
            <person name="Grimwood J."/>
            <person name="Jenkins J."/>
            <person name="Lindquist E."/>
            <person name="Tice H."/>
            <person name="Bauer D."/>
            <person name="Goodstein D.M."/>
            <person name="Dubchak I."/>
            <person name="Poliakov A."/>
            <person name="Mizrachi E."/>
            <person name="Kullan A.R."/>
            <person name="Hussey S.G."/>
            <person name="Pinard D."/>
            <person name="van der Merwe K."/>
            <person name="Singh P."/>
            <person name="van Jaarsveld I."/>
            <person name="Silva-Junior O.B."/>
            <person name="Togawa R.C."/>
            <person name="Pappas M.R."/>
            <person name="Faria D.A."/>
            <person name="Sansaloni C.P."/>
            <person name="Petroli C.D."/>
            <person name="Yang X."/>
            <person name="Ranjan P."/>
            <person name="Tschaplinski T.J."/>
            <person name="Ye C.Y."/>
            <person name="Li T."/>
            <person name="Sterck L."/>
            <person name="Vanneste K."/>
            <person name="Murat F."/>
            <person name="Soler M."/>
            <person name="Clemente H.S."/>
            <person name="Saidi N."/>
            <person name="Cassan-Wang H."/>
            <person name="Dunand C."/>
            <person name="Hefer C.A."/>
            <person name="Bornberg-Bauer E."/>
            <person name="Kersting A.R."/>
            <person name="Vining K."/>
            <person name="Amarasinghe V."/>
            <person name="Ranik M."/>
            <person name="Naithani S."/>
            <person name="Elser J."/>
            <person name="Boyd A.E."/>
            <person name="Liston A."/>
            <person name="Spatafora J.W."/>
            <person name="Dharmwardhana P."/>
            <person name="Raja R."/>
            <person name="Sullivan C."/>
            <person name="Romanel E."/>
            <person name="Alves-Ferreira M."/>
            <person name="Kulheim C."/>
            <person name="Foley W."/>
            <person name="Carocha V."/>
            <person name="Paiva J."/>
            <person name="Kudrna D."/>
            <person name="Brommonschenkel S.H."/>
            <person name="Pasquali G."/>
            <person name="Byrne M."/>
            <person name="Rigault P."/>
            <person name="Tibbits J."/>
            <person name="Spokevicius A."/>
            <person name="Jones R.C."/>
            <person name="Steane D.A."/>
            <person name="Vaillancourt R.E."/>
            <person name="Potts B.M."/>
            <person name="Joubert F."/>
            <person name="Barry K."/>
            <person name="Pappas G.J."/>
            <person name="Strauss S.H."/>
            <person name="Jaiswal P."/>
            <person name="Grima-Pettenati J."/>
            <person name="Salse J."/>
            <person name="Van de Peer Y."/>
            <person name="Rokhsar D.S."/>
            <person name="Schmutz J."/>
        </authorList>
    </citation>
    <scope>NUCLEOTIDE SEQUENCE</scope>
    <source>
        <tissue evidence="2">Leaf extractions</tissue>
    </source>
</reference>
<accession>A0A058ZV34</accession>